<sequence>MGIQWNAYKYVEDIKRVEKLSEVDFLKELKEKIVKLVYDNGPIIDVIHRPMAYYDVEKLINFLINYFLKSNKECNPITEEGLDIALEVGVATKKSNKEVR</sequence>
<dbReference type="AlphaFoldDB" id="A0A0F9RER9"/>
<proteinExistence type="predicted"/>
<dbReference type="EMBL" id="LAZR01000975">
    <property type="protein sequence ID" value="KKN53359.1"/>
    <property type="molecule type" value="Genomic_DNA"/>
</dbReference>
<comment type="caution">
    <text evidence="1">The sequence shown here is derived from an EMBL/GenBank/DDBJ whole genome shotgun (WGS) entry which is preliminary data.</text>
</comment>
<accession>A0A0F9RER9</accession>
<reference evidence="1" key="1">
    <citation type="journal article" date="2015" name="Nature">
        <title>Complex archaea that bridge the gap between prokaryotes and eukaryotes.</title>
        <authorList>
            <person name="Spang A."/>
            <person name="Saw J.H."/>
            <person name="Jorgensen S.L."/>
            <person name="Zaremba-Niedzwiedzka K."/>
            <person name="Martijn J."/>
            <person name="Lind A.E."/>
            <person name="van Eijk R."/>
            <person name="Schleper C."/>
            <person name="Guy L."/>
            <person name="Ettema T.J."/>
        </authorList>
    </citation>
    <scope>NUCLEOTIDE SEQUENCE</scope>
</reference>
<name>A0A0F9RER9_9ZZZZ</name>
<organism evidence="1">
    <name type="scientific">marine sediment metagenome</name>
    <dbReference type="NCBI Taxonomy" id="412755"/>
    <lineage>
        <taxon>unclassified sequences</taxon>
        <taxon>metagenomes</taxon>
        <taxon>ecological metagenomes</taxon>
    </lineage>
</organism>
<gene>
    <name evidence="1" type="ORF">LCGC14_0603290</name>
</gene>
<evidence type="ECO:0000313" key="1">
    <source>
        <dbReference type="EMBL" id="KKN53359.1"/>
    </source>
</evidence>
<protein>
    <submittedName>
        <fullName evidence="1">Uncharacterized protein</fullName>
    </submittedName>
</protein>